<reference evidence="6 7" key="1">
    <citation type="submission" date="2018-10" db="EMBL/GenBank/DDBJ databases">
        <title>Marmoricola sp. 4Q3S-7 whole genome shotgun sequence.</title>
        <authorList>
            <person name="Li F."/>
        </authorList>
    </citation>
    <scope>NUCLEOTIDE SEQUENCE [LARGE SCALE GENOMIC DNA]</scope>
    <source>
        <strain evidence="6 7">4Q3S-7</strain>
    </source>
</reference>
<dbReference type="RefSeq" id="WP_121806217.1">
    <property type="nucleotide sequence ID" value="NZ_RDBE01000007.1"/>
</dbReference>
<dbReference type="InterPro" id="IPR003439">
    <property type="entry name" value="ABC_transporter-like_ATP-bd"/>
</dbReference>
<dbReference type="InterPro" id="IPR017871">
    <property type="entry name" value="ABC_transporter-like_CS"/>
</dbReference>
<dbReference type="InterPro" id="IPR027417">
    <property type="entry name" value="P-loop_NTPase"/>
</dbReference>
<dbReference type="OrthoDB" id="5148529at2"/>
<keyword evidence="4 6" id="KW-0067">ATP-binding</keyword>
<evidence type="ECO:0000259" key="5">
    <source>
        <dbReference type="PROSITE" id="PS50893"/>
    </source>
</evidence>
<dbReference type="PROSITE" id="PS50893">
    <property type="entry name" value="ABC_TRANSPORTER_2"/>
    <property type="match status" value="1"/>
</dbReference>
<dbReference type="InterPro" id="IPR003593">
    <property type="entry name" value="AAA+_ATPase"/>
</dbReference>
<evidence type="ECO:0000256" key="1">
    <source>
        <dbReference type="ARBA" id="ARBA00005417"/>
    </source>
</evidence>
<keyword evidence="2" id="KW-0813">Transport</keyword>
<dbReference type="Pfam" id="PF00005">
    <property type="entry name" value="ABC_tran"/>
    <property type="match status" value="1"/>
</dbReference>
<evidence type="ECO:0000313" key="7">
    <source>
        <dbReference type="Proteomes" id="UP000281708"/>
    </source>
</evidence>
<keyword evidence="7" id="KW-1185">Reference proteome</keyword>
<dbReference type="SUPFAM" id="SSF52540">
    <property type="entry name" value="P-loop containing nucleoside triphosphate hydrolases"/>
    <property type="match status" value="1"/>
</dbReference>
<accession>A0A3L8P1T2</accession>
<evidence type="ECO:0000256" key="2">
    <source>
        <dbReference type="ARBA" id="ARBA00022448"/>
    </source>
</evidence>
<comment type="similarity">
    <text evidence="1">Belongs to the ABC transporter superfamily.</text>
</comment>
<dbReference type="Gene3D" id="3.40.50.300">
    <property type="entry name" value="P-loop containing nucleotide triphosphate hydrolases"/>
    <property type="match status" value="1"/>
</dbReference>
<dbReference type="EMBL" id="RDBE01000007">
    <property type="protein sequence ID" value="RLV49114.1"/>
    <property type="molecule type" value="Genomic_DNA"/>
</dbReference>
<dbReference type="SMART" id="SM00382">
    <property type="entry name" value="AAA"/>
    <property type="match status" value="1"/>
</dbReference>
<feature type="domain" description="ABC transporter" evidence="5">
    <location>
        <begin position="5"/>
        <end position="235"/>
    </location>
</feature>
<protein>
    <submittedName>
        <fullName evidence="6">ABC transporter ATP-binding protein</fullName>
    </submittedName>
</protein>
<dbReference type="AlphaFoldDB" id="A0A3L8P1T2"/>
<dbReference type="PANTHER" id="PTHR43335:SF4">
    <property type="entry name" value="ABC TRANSPORTER, ATP-BINDING PROTEIN"/>
    <property type="match status" value="1"/>
</dbReference>
<evidence type="ECO:0000256" key="3">
    <source>
        <dbReference type="ARBA" id="ARBA00022741"/>
    </source>
</evidence>
<evidence type="ECO:0000313" key="6">
    <source>
        <dbReference type="EMBL" id="RLV49114.1"/>
    </source>
</evidence>
<gene>
    <name evidence="6" type="ORF">D9V37_11130</name>
</gene>
<dbReference type="PANTHER" id="PTHR43335">
    <property type="entry name" value="ABC TRANSPORTER, ATP-BINDING PROTEIN"/>
    <property type="match status" value="1"/>
</dbReference>
<name>A0A3L8P1T2_9ACTN</name>
<keyword evidence="3" id="KW-0547">Nucleotide-binding</keyword>
<dbReference type="GO" id="GO:0005524">
    <property type="term" value="F:ATP binding"/>
    <property type="evidence" value="ECO:0007669"/>
    <property type="project" value="UniProtKB-KW"/>
</dbReference>
<dbReference type="Proteomes" id="UP000281708">
    <property type="component" value="Unassembled WGS sequence"/>
</dbReference>
<dbReference type="PROSITE" id="PS00211">
    <property type="entry name" value="ABC_TRANSPORTER_1"/>
    <property type="match status" value="1"/>
</dbReference>
<dbReference type="GO" id="GO:0016887">
    <property type="term" value="F:ATP hydrolysis activity"/>
    <property type="evidence" value="ECO:0007669"/>
    <property type="project" value="InterPro"/>
</dbReference>
<comment type="caution">
    <text evidence="6">The sequence shown here is derived from an EMBL/GenBank/DDBJ whole genome shotgun (WGS) entry which is preliminary data.</text>
</comment>
<evidence type="ECO:0000256" key="4">
    <source>
        <dbReference type="ARBA" id="ARBA00022840"/>
    </source>
</evidence>
<proteinExistence type="inferred from homology"/>
<organism evidence="6 7">
    <name type="scientific">Nocardioides mangrovicus</name>
    <dbReference type="NCBI Taxonomy" id="2478913"/>
    <lineage>
        <taxon>Bacteria</taxon>
        <taxon>Bacillati</taxon>
        <taxon>Actinomycetota</taxon>
        <taxon>Actinomycetes</taxon>
        <taxon>Propionibacteriales</taxon>
        <taxon>Nocardioidaceae</taxon>
        <taxon>Nocardioides</taxon>
    </lineage>
</organism>
<sequence>MAVAIRTVGLRKVLRAQRGRRVAVDGLDMEVPAGGVHALLGAPGAGRSEVLRLLVGLSRPTAGTIELLGVPVPSRLPEVMPRVGAMVEEPVFTGSFSGRRNLLLLARAAGVGRDRVDAVIERLGLSEAARHHFAGYSVGERQRLALAAALLKDPELLLLDEPTADLDPAGAREVVTMLRERGDAGRTVLLTTDDPALVRQVCDSVHLVDEGRTVAAGSVTDVLGEVRMEMTAVPSELESLLGSRHEGTS</sequence>